<evidence type="ECO:0000256" key="2">
    <source>
        <dbReference type="SAM" id="MobiDB-lite"/>
    </source>
</evidence>
<dbReference type="Proteomes" id="UP000236178">
    <property type="component" value="Unassembled WGS sequence"/>
</dbReference>
<keyword evidence="3" id="KW-0472">Membrane</keyword>
<gene>
    <name evidence="4" type="ORF">CW362_18405</name>
</gene>
<evidence type="ECO:0000256" key="3">
    <source>
        <dbReference type="SAM" id="Phobius"/>
    </source>
</evidence>
<accession>A0A2I0SNI9</accession>
<comment type="caution">
    <text evidence="4">The sequence shown here is derived from an EMBL/GenBank/DDBJ whole genome shotgun (WGS) entry which is preliminary data.</text>
</comment>
<keyword evidence="3" id="KW-0812">Transmembrane</keyword>
<evidence type="ECO:0000256" key="1">
    <source>
        <dbReference type="SAM" id="Coils"/>
    </source>
</evidence>
<proteinExistence type="predicted"/>
<name>A0A2I0SNI9_9ACTN</name>
<keyword evidence="1" id="KW-0175">Coiled coil</keyword>
<protein>
    <submittedName>
        <fullName evidence="4">Uncharacterized protein</fullName>
    </submittedName>
</protein>
<dbReference type="EMBL" id="PJOS01000033">
    <property type="protein sequence ID" value="PKT71483.1"/>
    <property type="molecule type" value="Genomic_DNA"/>
</dbReference>
<reference evidence="4" key="1">
    <citation type="submission" date="2017-12" db="EMBL/GenBank/DDBJ databases">
        <title>Streptomyces populusis sp. nov., a novel endophytic actinobacterium isolated from stems of Populus adenopoda Maxim.</title>
        <authorList>
            <person name="Wang Z."/>
        </authorList>
    </citation>
    <scope>NUCLEOTIDE SEQUENCE [LARGE SCALE GENOMIC DNA]</scope>
    <source>
        <strain evidence="4">A249</strain>
    </source>
</reference>
<keyword evidence="5" id="KW-1185">Reference proteome</keyword>
<feature type="region of interest" description="Disordered" evidence="2">
    <location>
        <begin position="168"/>
        <end position="191"/>
    </location>
</feature>
<evidence type="ECO:0000313" key="5">
    <source>
        <dbReference type="Proteomes" id="UP000236178"/>
    </source>
</evidence>
<sequence length="191" mass="21104">MAYRLALASAASCTAGWTFVGMGVRHHTWELATVGIGLLTMGVAGALAALLRRTVRQVEARTRHDLSILAEHRQRLELDMHRREQDLSQREKAMARRATITAIRLGSHARALDEARNANTALRAKNSELMQEIEEVNDERNQLITAELTFAHDRFTSKTYGGLRAVVGSEQSHPDPHAQAGYGSRPPRSGS</sequence>
<feature type="transmembrane region" description="Helical" evidence="3">
    <location>
        <begin position="31"/>
        <end position="51"/>
    </location>
</feature>
<dbReference type="OrthoDB" id="4213153at2"/>
<organism evidence="4 5">
    <name type="scientific">Streptomyces populi</name>
    <dbReference type="NCBI Taxonomy" id="2058924"/>
    <lineage>
        <taxon>Bacteria</taxon>
        <taxon>Bacillati</taxon>
        <taxon>Actinomycetota</taxon>
        <taxon>Actinomycetes</taxon>
        <taxon>Kitasatosporales</taxon>
        <taxon>Streptomycetaceae</taxon>
        <taxon>Streptomyces</taxon>
    </lineage>
</organism>
<dbReference type="AlphaFoldDB" id="A0A2I0SNI9"/>
<feature type="coiled-coil region" evidence="1">
    <location>
        <begin position="112"/>
        <end position="146"/>
    </location>
</feature>
<evidence type="ECO:0000313" key="4">
    <source>
        <dbReference type="EMBL" id="PKT71483.1"/>
    </source>
</evidence>
<keyword evidence="3" id="KW-1133">Transmembrane helix</keyword>